<proteinExistence type="inferred from homology"/>
<dbReference type="EMBL" id="VCIA01000001">
    <property type="protein sequence ID" value="TMN22170.1"/>
    <property type="molecule type" value="Genomic_DNA"/>
</dbReference>
<evidence type="ECO:0000256" key="1">
    <source>
        <dbReference type="ARBA" id="ARBA00004651"/>
    </source>
</evidence>
<keyword evidence="6 7" id="KW-0472">Membrane</keyword>
<evidence type="ECO:0000313" key="8">
    <source>
        <dbReference type="EMBL" id="TMN22170.1"/>
    </source>
</evidence>
<dbReference type="OrthoDB" id="9777774at2"/>
<feature type="transmembrane region" description="Helical" evidence="7">
    <location>
        <begin position="117"/>
        <end position="134"/>
    </location>
</feature>
<protein>
    <submittedName>
        <fullName evidence="8">Permease</fullName>
    </submittedName>
</protein>
<keyword evidence="4 7" id="KW-0812">Transmembrane</keyword>
<feature type="transmembrane region" description="Helical" evidence="7">
    <location>
        <begin position="170"/>
        <end position="192"/>
    </location>
</feature>
<feature type="transmembrane region" description="Helical" evidence="7">
    <location>
        <begin position="272"/>
        <end position="294"/>
    </location>
</feature>
<feature type="transmembrane region" description="Helical" evidence="7">
    <location>
        <begin position="243"/>
        <end position="265"/>
    </location>
</feature>
<dbReference type="AlphaFoldDB" id="A0A5S3QJQ5"/>
<keyword evidence="5 7" id="KW-1133">Transmembrane helix</keyword>
<evidence type="ECO:0000256" key="2">
    <source>
        <dbReference type="ARBA" id="ARBA00006386"/>
    </source>
</evidence>
<feature type="transmembrane region" description="Helical" evidence="7">
    <location>
        <begin position="54"/>
        <end position="80"/>
    </location>
</feature>
<keyword evidence="3" id="KW-1003">Cell membrane</keyword>
<dbReference type="InterPro" id="IPR053166">
    <property type="entry name" value="UPF0718_permease"/>
</dbReference>
<dbReference type="Proteomes" id="UP000306980">
    <property type="component" value="Unassembled WGS sequence"/>
</dbReference>
<sequence length="295" mass="32497">MMNNFIQFLQTFFTLFVELTVLFILVSFLVSWLQQKVTEDRIKRILNRPNKWSGYLYGTGLGALTPFCSCSTIPILAGLLSSKAPFGPSMSFLVASPLLNPLIVILLWSLLGWKLTLYYVFIVGMFAILTGIVWERLGLQQAVKHVKVRKGEASNDTPHLSKWKLALQDAWSFFYPLLPFLFVGVLIGAFIYDFVPQDLIAAYAGSDKPWTIPIASVIGIPMYIRAEAILPIGDALVSKGMGIGSVIALLIGGAGASIPEVVLLSKLFKRKLVITFVLSILLIAVTTGLIVQMIL</sequence>
<name>A0A5S3QJQ5_9BACI</name>
<dbReference type="GO" id="GO:0005886">
    <property type="term" value="C:plasma membrane"/>
    <property type="evidence" value="ECO:0007669"/>
    <property type="project" value="UniProtKB-SubCell"/>
</dbReference>
<dbReference type="PANTHER" id="PTHR42775">
    <property type="entry name" value="PERMEASE RV2963-RELATED"/>
    <property type="match status" value="1"/>
</dbReference>
<dbReference type="PANTHER" id="PTHR42775:SF2">
    <property type="entry name" value="PERMEASE"/>
    <property type="match status" value="1"/>
</dbReference>
<evidence type="ECO:0000256" key="6">
    <source>
        <dbReference type="ARBA" id="ARBA00023136"/>
    </source>
</evidence>
<evidence type="ECO:0000256" key="3">
    <source>
        <dbReference type="ARBA" id="ARBA00022475"/>
    </source>
</evidence>
<organism evidence="8 9">
    <name type="scientific">Lentibacillus cibarius</name>
    <dbReference type="NCBI Taxonomy" id="2583219"/>
    <lineage>
        <taxon>Bacteria</taxon>
        <taxon>Bacillati</taxon>
        <taxon>Bacillota</taxon>
        <taxon>Bacilli</taxon>
        <taxon>Bacillales</taxon>
        <taxon>Bacillaceae</taxon>
        <taxon>Lentibacillus</taxon>
    </lineage>
</organism>
<comment type="subcellular location">
    <subcellularLocation>
        <location evidence="1">Cell membrane</location>
        <topology evidence="1">Multi-pass membrane protein</topology>
    </subcellularLocation>
</comment>
<comment type="similarity">
    <text evidence="2">Belongs to the UPF0718 family.</text>
</comment>
<feature type="transmembrane region" description="Helical" evidence="7">
    <location>
        <begin position="92"/>
        <end position="111"/>
    </location>
</feature>
<dbReference type="RefSeq" id="WP_138603078.1">
    <property type="nucleotide sequence ID" value="NZ_VCIA01000001.1"/>
</dbReference>
<dbReference type="Pfam" id="PF03773">
    <property type="entry name" value="ArsP_1"/>
    <property type="match status" value="1"/>
</dbReference>
<accession>A0A5S3QJQ5</accession>
<evidence type="ECO:0000256" key="5">
    <source>
        <dbReference type="ARBA" id="ARBA00022989"/>
    </source>
</evidence>
<reference evidence="8 9" key="1">
    <citation type="submission" date="2019-05" db="EMBL/GenBank/DDBJ databases">
        <title>Genomic analysis of Lentibacillus sp. NKC220-2.</title>
        <authorList>
            <person name="Oh Y.J."/>
        </authorList>
    </citation>
    <scope>NUCLEOTIDE SEQUENCE [LARGE SCALE GENOMIC DNA]</scope>
    <source>
        <strain evidence="8 9">NKC220-2</strain>
    </source>
</reference>
<evidence type="ECO:0000313" key="9">
    <source>
        <dbReference type="Proteomes" id="UP000306980"/>
    </source>
</evidence>
<gene>
    <name evidence="8" type="ORF">FFL34_08550</name>
</gene>
<comment type="caution">
    <text evidence="8">The sequence shown here is derived from an EMBL/GenBank/DDBJ whole genome shotgun (WGS) entry which is preliminary data.</text>
</comment>
<evidence type="ECO:0000256" key="7">
    <source>
        <dbReference type="SAM" id="Phobius"/>
    </source>
</evidence>
<evidence type="ECO:0000256" key="4">
    <source>
        <dbReference type="ARBA" id="ARBA00022692"/>
    </source>
</evidence>
<feature type="transmembrane region" description="Helical" evidence="7">
    <location>
        <begin position="12"/>
        <end position="34"/>
    </location>
</feature>
<dbReference type="InterPro" id="IPR005524">
    <property type="entry name" value="DUF318"/>
</dbReference>